<sequence length="248" mass="26502">MRTRLVLVHGSRVSGVQWSAHRRWLEPEFDVITPDLPSHGTRAAEPFTMDAAVAAVAEAVDEAAPDQPVVLVGHSLGGYVAMTYAAAYPRRLAGLVTIGAAGVPQGLGAAAYTLLGNVTEKAGRERITAINDRMLRRMAAPEVFEAIAADGYWFEGVQPSWAAVMAGGRPELLSGVECPVLIVRGQFDQLGINARRYAAAAPNARIVTVPRASHLLPLTRPWQTSAIIANFAREVTGTENRWSADSPA</sequence>
<dbReference type="SUPFAM" id="SSF53474">
    <property type="entry name" value="alpha/beta-Hydrolases"/>
    <property type="match status" value="1"/>
</dbReference>
<name>A0A934X4P1_9MICO</name>
<accession>A0A934X4P1</accession>
<dbReference type="EMBL" id="JADIXZ010000003">
    <property type="protein sequence ID" value="MBK6300404.1"/>
    <property type="molecule type" value="Genomic_DNA"/>
</dbReference>
<evidence type="ECO:0000259" key="1">
    <source>
        <dbReference type="Pfam" id="PF12697"/>
    </source>
</evidence>
<dbReference type="Proteomes" id="UP000886632">
    <property type="component" value="Unassembled WGS sequence"/>
</dbReference>
<dbReference type="Pfam" id="PF12697">
    <property type="entry name" value="Abhydrolase_6"/>
    <property type="match status" value="1"/>
</dbReference>
<dbReference type="Gene3D" id="3.40.50.1820">
    <property type="entry name" value="alpha/beta hydrolase"/>
    <property type="match status" value="1"/>
</dbReference>
<dbReference type="InterPro" id="IPR000073">
    <property type="entry name" value="AB_hydrolase_1"/>
</dbReference>
<feature type="domain" description="AB hydrolase-1" evidence="1">
    <location>
        <begin position="5"/>
        <end position="221"/>
    </location>
</feature>
<dbReference type="PANTHER" id="PTHR43689">
    <property type="entry name" value="HYDROLASE"/>
    <property type="match status" value="1"/>
</dbReference>
<dbReference type="GO" id="GO:0016787">
    <property type="term" value="F:hydrolase activity"/>
    <property type="evidence" value="ECO:0007669"/>
    <property type="project" value="UniProtKB-KW"/>
</dbReference>
<dbReference type="PANTHER" id="PTHR43689:SF8">
    <property type="entry name" value="ALPHA_BETA-HYDROLASES SUPERFAMILY PROTEIN"/>
    <property type="match status" value="1"/>
</dbReference>
<evidence type="ECO:0000313" key="4">
    <source>
        <dbReference type="Proteomes" id="UP000718281"/>
    </source>
</evidence>
<evidence type="ECO:0000313" key="3">
    <source>
        <dbReference type="EMBL" id="MBL0004903.1"/>
    </source>
</evidence>
<proteinExistence type="predicted"/>
<evidence type="ECO:0000313" key="2">
    <source>
        <dbReference type="EMBL" id="MBK6300404.1"/>
    </source>
</evidence>
<keyword evidence="2" id="KW-0378">Hydrolase</keyword>
<dbReference type="InterPro" id="IPR029058">
    <property type="entry name" value="AB_hydrolase_fold"/>
</dbReference>
<dbReference type="AlphaFoldDB" id="A0A934X4P1"/>
<protein>
    <submittedName>
        <fullName evidence="2">Alpha/beta hydrolase</fullName>
    </submittedName>
</protein>
<dbReference type="EMBL" id="JADKGK010000022">
    <property type="protein sequence ID" value="MBL0004903.1"/>
    <property type="molecule type" value="Genomic_DNA"/>
</dbReference>
<organism evidence="2 4">
    <name type="scientific">Candidatus Phosphoribacter hodrii</name>
    <dbReference type="NCBI Taxonomy" id="2953743"/>
    <lineage>
        <taxon>Bacteria</taxon>
        <taxon>Bacillati</taxon>
        <taxon>Actinomycetota</taxon>
        <taxon>Actinomycetes</taxon>
        <taxon>Micrococcales</taxon>
        <taxon>Dermatophilaceae</taxon>
        <taxon>Candidatus Phosphoribacter</taxon>
    </lineage>
</organism>
<dbReference type="Proteomes" id="UP000718281">
    <property type="component" value="Unassembled WGS sequence"/>
</dbReference>
<reference evidence="2 4" key="1">
    <citation type="submission" date="2020-10" db="EMBL/GenBank/DDBJ databases">
        <title>Connecting structure to function with the recovery of over 1000 high-quality activated sludge metagenome-assembled genomes encoding full-length rRNA genes using long-read sequencing.</title>
        <authorList>
            <person name="Singleton C.M."/>
            <person name="Petriglieri F."/>
            <person name="Kristensen J.M."/>
            <person name="Kirkegaard R.H."/>
            <person name="Michaelsen T.Y."/>
            <person name="Andersen M.H."/>
            <person name="Karst S.M."/>
            <person name="Dueholm M.S."/>
            <person name="Nielsen P.H."/>
            <person name="Albertsen M."/>
        </authorList>
    </citation>
    <scope>NUCLEOTIDE SEQUENCE [LARGE SCALE GENOMIC DNA]</scope>
    <source>
        <strain evidence="2">AalE_18-Q3-R2-46_BAT3C.188</strain>
        <strain evidence="3">Ribe_18-Q3-R11-54_MAXAC.001</strain>
    </source>
</reference>
<comment type="caution">
    <text evidence="2">The sequence shown here is derived from an EMBL/GenBank/DDBJ whole genome shotgun (WGS) entry which is preliminary data.</text>
</comment>
<dbReference type="PRINTS" id="PR00111">
    <property type="entry name" value="ABHYDROLASE"/>
</dbReference>
<gene>
    <name evidence="2" type="ORF">IPF40_04865</name>
    <name evidence="3" type="ORF">IPP00_13255</name>
</gene>